<evidence type="ECO:0000256" key="1">
    <source>
        <dbReference type="ARBA" id="ARBA00005432"/>
    </source>
</evidence>
<dbReference type="GO" id="GO:0005783">
    <property type="term" value="C:endoplasmic reticulum"/>
    <property type="evidence" value="ECO:0007669"/>
    <property type="project" value="TreeGrafter"/>
</dbReference>
<dbReference type="Proteomes" id="UP000789342">
    <property type="component" value="Unassembled WGS sequence"/>
</dbReference>
<proteinExistence type="inferred from homology"/>
<keyword evidence="2" id="KW-0808">Transferase</keyword>
<dbReference type="OrthoDB" id="4173905at2759"/>
<dbReference type="GO" id="GO:0016094">
    <property type="term" value="P:polyprenol biosynthetic process"/>
    <property type="evidence" value="ECO:0007669"/>
    <property type="project" value="TreeGrafter"/>
</dbReference>
<dbReference type="PANTHER" id="PTHR10291">
    <property type="entry name" value="DEHYDRODOLICHYL DIPHOSPHATE SYNTHASE FAMILY MEMBER"/>
    <property type="match status" value="1"/>
</dbReference>
<evidence type="ECO:0000313" key="4">
    <source>
        <dbReference type="Proteomes" id="UP000789342"/>
    </source>
</evidence>
<name>A0A9N9NWT5_9GLOM</name>
<dbReference type="GO" id="GO:0045547">
    <property type="term" value="F:ditrans,polycis-polyprenyl diphosphate synthase [(2E,6E)-farnesyl diphosphate specific] activity"/>
    <property type="evidence" value="ECO:0007669"/>
    <property type="project" value="TreeGrafter"/>
</dbReference>
<reference evidence="3" key="1">
    <citation type="submission" date="2021-06" db="EMBL/GenBank/DDBJ databases">
        <authorList>
            <person name="Kallberg Y."/>
            <person name="Tangrot J."/>
            <person name="Rosling A."/>
        </authorList>
    </citation>
    <scope>NUCLEOTIDE SEQUENCE</scope>
    <source>
        <strain evidence="3">CL551</strain>
    </source>
</reference>
<dbReference type="Pfam" id="PF01255">
    <property type="entry name" value="Prenyltransf"/>
    <property type="match status" value="1"/>
</dbReference>
<organism evidence="3 4">
    <name type="scientific">Acaulospora morrowiae</name>
    <dbReference type="NCBI Taxonomy" id="94023"/>
    <lineage>
        <taxon>Eukaryota</taxon>
        <taxon>Fungi</taxon>
        <taxon>Fungi incertae sedis</taxon>
        <taxon>Mucoromycota</taxon>
        <taxon>Glomeromycotina</taxon>
        <taxon>Glomeromycetes</taxon>
        <taxon>Diversisporales</taxon>
        <taxon>Acaulosporaceae</taxon>
        <taxon>Acaulospora</taxon>
    </lineage>
</organism>
<dbReference type="AlphaFoldDB" id="A0A9N9NWT5"/>
<protein>
    <submittedName>
        <fullName evidence="3">1371_t:CDS:1</fullName>
    </submittedName>
</protein>
<dbReference type="SUPFAM" id="SSF64005">
    <property type="entry name" value="Undecaprenyl diphosphate synthase"/>
    <property type="match status" value="1"/>
</dbReference>
<dbReference type="PANTHER" id="PTHR10291:SF43">
    <property type="entry name" value="DEHYDRODOLICHYL DIPHOSPHATE SYNTHASE COMPLEX SUBUNIT DHDDS"/>
    <property type="match status" value="1"/>
</dbReference>
<accession>A0A9N9NWT5</accession>
<gene>
    <name evidence="3" type="ORF">AMORRO_LOCUS16134</name>
</gene>
<dbReference type="GO" id="GO:0005811">
    <property type="term" value="C:lipid droplet"/>
    <property type="evidence" value="ECO:0007669"/>
    <property type="project" value="TreeGrafter"/>
</dbReference>
<comment type="caution">
    <text evidence="3">The sequence shown here is derived from an EMBL/GenBank/DDBJ whole genome shotgun (WGS) entry which is preliminary data.</text>
</comment>
<dbReference type="GO" id="GO:1904423">
    <property type="term" value="C:dehydrodolichyl diphosphate synthase complex"/>
    <property type="evidence" value="ECO:0007669"/>
    <property type="project" value="TreeGrafter"/>
</dbReference>
<feature type="non-terminal residue" evidence="3">
    <location>
        <position position="133"/>
    </location>
</feature>
<dbReference type="Gene3D" id="3.40.1180.10">
    <property type="entry name" value="Decaprenyl diphosphate synthase-like"/>
    <property type="match status" value="1"/>
</dbReference>
<dbReference type="InterPro" id="IPR036424">
    <property type="entry name" value="UPP_synth-like_sf"/>
</dbReference>
<evidence type="ECO:0000256" key="2">
    <source>
        <dbReference type="ARBA" id="ARBA00022679"/>
    </source>
</evidence>
<dbReference type="EMBL" id="CAJVPV010042461">
    <property type="protein sequence ID" value="CAG8764018.1"/>
    <property type="molecule type" value="Genomic_DNA"/>
</dbReference>
<dbReference type="InterPro" id="IPR001441">
    <property type="entry name" value="UPP_synth-like"/>
</dbReference>
<evidence type="ECO:0000313" key="3">
    <source>
        <dbReference type="EMBL" id="CAG8764018.1"/>
    </source>
</evidence>
<comment type="similarity">
    <text evidence="1">Belongs to the UPP synthase family.</text>
</comment>
<dbReference type="GO" id="GO:0016020">
    <property type="term" value="C:membrane"/>
    <property type="evidence" value="ECO:0007669"/>
    <property type="project" value="TreeGrafter"/>
</dbReference>
<keyword evidence="4" id="KW-1185">Reference proteome</keyword>
<sequence>MTFLKPYTHDQNDAETASKVAVTASIFTSPLTYLSQQARALLIKILRQGPIPQHIGFIMDGNRRFARKMNRLVVEGHYMGYNAMYEMLDICLHLGVKVVTVYAFSIENFKRPPEEVNTLMELARIKMVELCEK</sequence>